<dbReference type="RefSeq" id="WP_209530857.1">
    <property type="nucleotide sequence ID" value="NZ_JAEEGA010000013.1"/>
</dbReference>
<protein>
    <recommendedName>
        <fullName evidence="3">LXG domain-containing protein</fullName>
    </recommendedName>
</protein>
<name>A0A940SXA0_9ENTE</name>
<evidence type="ECO:0000259" key="3">
    <source>
        <dbReference type="Pfam" id="PF04740"/>
    </source>
</evidence>
<proteinExistence type="inferred from homology"/>
<feature type="domain" description="LXG" evidence="3">
    <location>
        <begin position="7"/>
        <end position="195"/>
    </location>
</feature>
<evidence type="ECO:0000256" key="2">
    <source>
        <dbReference type="SAM" id="Coils"/>
    </source>
</evidence>
<reference evidence="4" key="1">
    <citation type="submission" date="2020-12" db="EMBL/GenBank/DDBJ databases">
        <title>Vagococcus allomyrinae sp. nov. and Enterococcus lavae sp. nov., isolated from the larvae of Allomyrina dichotoma.</title>
        <authorList>
            <person name="Lee S.D."/>
        </authorList>
    </citation>
    <scope>NUCLEOTIDE SEQUENCE</scope>
    <source>
        <strain evidence="4">BWB3-3</strain>
    </source>
</reference>
<dbReference type="InterPro" id="IPR006829">
    <property type="entry name" value="LXG_dom"/>
</dbReference>
<organism evidence="4 5">
    <name type="scientific">Vagococcus allomyrinae</name>
    <dbReference type="NCBI Taxonomy" id="2794353"/>
    <lineage>
        <taxon>Bacteria</taxon>
        <taxon>Bacillati</taxon>
        <taxon>Bacillota</taxon>
        <taxon>Bacilli</taxon>
        <taxon>Lactobacillales</taxon>
        <taxon>Enterococcaceae</taxon>
        <taxon>Vagococcus</taxon>
    </lineage>
</organism>
<comment type="caution">
    <text evidence="4">The sequence shown here is derived from an EMBL/GenBank/DDBJ whole genome shotgun (WGS) entry which is preliminary data.</text>
</comment>
<evidence type="ECO:0000313" key="4">
    <source>
        <dbReference type="EMBL" id="MBP1043046.1"/>
    </source>
</evidence>
<sequence>MPRLVNNEIAQILSDVAKSEEKASDALYNHFKSMTKIIGTDSFKGGGAEAYKTYIGDVNINYLNTFLNLIKEVTTSITEIQKTCMEFESSESGIVGSGTLENVQKELGTKKNEFVDLNSEIEQLNVKAAEHITLKQISSSDVESDFDNAVKITETISKGLSTTNSTALTTAESLYQRISEVKNAISKISNDYHANGRIDYDKVSQISKEGWYTVETPVALMEKTSNDPYGYEVFGDVGAESQWARGLSNDIYGSFYGKAVEYKLRVESGDNYLGGEAFFKGLSAGGYGQLTKYLKGDAEISALSANGKLRMGFNDDYKGASLAADAHFVKASGSFVLGSDNFNAYAKAEASLMSADGHADFEFEEDRFKIGLGGNVSMADVKASLGFSFLEYDNGKKDSEGNSKGNLFGIQAAPKLDAGVGAEASLSGEKAMSFGPVDVNAVTLELGGSLGLGLNIKVTLPIPTLNLGWGL</sequence>
<dbReference type="Proteomes" id="UP000674938">
    <property type="component" value="Unassembled WGS sequence"/>
</dbReference>
<dbReference type="AlphaFoldDB" id="A0A940SXA0"/>
<accession>A0A940SXA0</accession>
<keyword evidence="2" id="KW-0175">Coiled coil</keyword>
<gene>
    <name evidence="4" type="ORF">I6N95_18685</name>
</gene>
<comment type="similarity">
    <text evidence="1">In the N-terminal section; belongs to the LXG family.</text>
</comment>
<keyword evidence="5" id="KW-1185">Reference proteome</keyword>
<evidence type="ECO:0000256" key="1">
    <source>
        <dbReference type="ARBA" id="ARBA00034117"/>
    </source>
</evidence>
<dbReference type="EMBL" id="JAEEGA010000013">
    <property type="protein sequence ID" value="MBP1043046.1"/>
    <property type="molecule type" value="Genomic_DNA"/>
</dbReference>
<evidence type="ECO:0000313" key="5">
    <source>
        <dbReference type="Proteomes" id="UP000674938"/>
    </source>
</evidence>
<feature type="coiled-coil region" evidence="2">
    <location>
        <begin position="100"/>
        <end position="127"/>
    </location>
</feature>
<dbReference type="Pfam" id="PF04740">
    <property type="entry name" value="LXG"/>
    <property type="match status" value="1"/>
</dbReference>